<comment type="catalytic activity">
    <reaction evidence="5">
        <text>a 2'-deoxyadenosine in DNA + S-adenosyl-L-methionine = an N(6)-methyl-2'-deoxyadenosine in DNA + S-adenosyl-L-homocysteine + H(+)</text>
        <dbReference type="Rhea" id="RHEA:15197"/>
        <dbReference type="Rhea" id="RHEA-COMP:12418"/>
        <dbReference type="Rhea" id="RHEA-COMP:12419"/>
        <dbReference type="ChEBI" id="CHEBI:15378"/>
        <dbReference type="ChEBI" id="CHEBI:57856"/>
        <dbReference type="ChEBI" id="CHEBI:59789"/>
        <dbReference type="ChEBI" id="CHEBI:90615"/>
        <dbReference type="ChEBI" id="CHEBI:90616"/>
        <dbReference type="EC" id="2.1.1.72"/>
    </reaction>
</comment>
<name>A0A0B8ZWV0_9SPHN</name>
<dbReference type="STRING" id="48936.NJ75_04646"/>
<protein>
    <recommendedName>
        <fullName evidence="2">site-specific DNA-methyltransferase (adenine-specific)</fullName>
        <ecNumber evidence="2">2.1.1.72</ecNumber>
    </recommendedName>
</protein>
<dbReference type="PATRIC" id="fig|48936.3.peg.4676"/>
<accession>A0A0B8ZWV0</accession>
<gene>
    <name evidence="7" type="ORF">NJ75_04646</name>
</gene>
<evidence type="ECO:0000313" key="7">
    <source>
        <dbReference type="EMBL" id="KHS41592.1"/>
    </source>
</evidence>
<evidence type="ECO:0000256" key="3">
    <source>
        <dbReference type="ARBA" id="ARBA00022603"/>
    </source>
</evidence>
<reference evidence="7 8" key="1">
    <citation type="submission" date="2014-10" db="EMBL/GenBank/DDBJ databases">
        <title>Draft genome sequence of Novosphingobium subterraneum DSM 12447.</title>
        <authorList>
            <person name="Gan H.M."/>
            <person name="Gan H.Y."/>
            <person name="Savka M.A."/>
        </authorList>
    </citation>
    <scope>NUCLEOTIDE SEQUENCE [LARGE SCALE GENOMIC DNA]</scope>
    <source>
        <strain evidence="7 8">DSM 12447</strain>
    </source>
</reference>
<evidence type="ECO:0000313" key="8">
    <source>
        <dbReference type="Proteomes" id="UP000031338"/>
    </source>
</evidence>
<evidence type="ECO:0000256" key="1">
    <source>
        <dbReference type="ARBA" id="ARBA00006594"/>
    </source>
</evidence>
<comment type="caution">
    <text evidence="7">The sequence shown here is derived from an EMBL/GenBank/DDBJ whole genome shotgun (WGS) entry which is preliminary data.</text>
</comment>
<keyword evidence="8" id="KW-1185">Reference proteome</keyword>
<organism evidence="7 8">
    <name type="scientific">Novosphingobium subterraneum</name>
    <dbReference type="NCBI Taxonomy" id="48936"/>
    <lineage>
        <taxon>Bacteria</taxon>
        <taxon>Pseudomonadati</taxon>
        <taxon>Pseudomonadota</taxon>
        <taxon>Alphaproteobacteria</taxon>
        <taxon>Sphingomonadales</taxon>
        <taxon>Sphingomonadaceae</taxon>
        <taxon>Novosphingobium</taxon>
    </lineage>
</organism>
<dbReference type="AlphaFoldDB" id="A0A0B8ZWV0"/>
<dbReference type="InterPro" id="IPR050953">
    <property type="entry name" value="N4_N6_ade-DNA_methylase"/>
</dbReference>
<dbReference type="Pfam" id="PF02384">
    <property type="entry name" value="N6_Mtase"/>
    <property type="match status" value="1"/>
</dbReference>
<dbReference type="GO" id="GO:0009007">
    <property type="term" value="F:site-specific DNA-methyltransferase (adenine-specific) activity"/>
    <property type="evidence" value="ECO:0007669"/>
    <property type="project" value="UniProtKB-EC"/>
</dbReference>
<dbReference type="InterPro" id="IPR029063">
    <property type="entry name" value="SAM-dependent_MTases_sf"/>
</dbReference>
<dbReference type="PRINTS" id="PR00507">
    <property type="entry name" value="N12N6MTFRASE"/>
</dbReference>
<evidence type="ECO:0000259" key="6">
    <source>
        <dbReference type="Pfam" id="PF02384"/>
    </source>
</evidence>
<dbReference type="PANTHER" id="PTHR33841">
    <property type="entry name" value="DNA METHYLTRANSFERASE YEEA-RELATED"/>
    <property type="match status" value="1"/>
</dbReference>
<keyword evidence="4" id="KW-0808">Transferase</keyword>
<dbReference type="SUPFAM" id="SSF53335">
    <property type="entry name" value="S-adenosyl-L-methionine-dependent methyltransferases"/>
    <property type="match status" value="1"/>
</dbReference>
<keyword evidence="3" id="KW-0489">Methyltransferase</keyword>
<dbReference type="Proteomes" id="UP000031338">
    <property type="component" value="Unassembled WGS sequence"/>
</dbReference>
<comment type="similarity">
    <text evidence="1">Belongs to the N(4)/N(6)-methyltransferase family.</text>
</comment>
<dbReference type="Gene3D" id="3.40.50.150">
    <property type="entry name" value="Vaccinia Virus protein VP39"/>
    <property type="match status" value="1"/>
</dbReference>
<dbReference type="GO" id="GO:0032259">
    <property type="term" value="P:methylation"/>
    <property type="evidence" value="ECO:0007669"/>
    <property type="project" value="UniProtKB-KW"/>
</dbReference>
<evidence type="ECO:0000256" key="2">
    <source>
        <dbReference type="ARBA" id="ARBA00011900"/>
    </source>
</evidence>
<evidence type="ECO:0000256" key="5">
    <source>
        <dbReference type="ARBA" id="ARBA00047942"/>
    </source>
</evidence>
<dbReference type="InterPro" id="IPR003356">
    <property type="entry name" value="DNA_methylase_A-5"/>
</dbReference>
<feature type="domain" description="DNA methylase adenine-specific" evidence="6">
    <location>
        <begin position="69"/>
        <end position="160"/>
    </location>
</feature>
<dbReference type="PANTHER" id="PTHR33841:SF1">
    <property type="entry name" value="DNA METHYLTRANSFERASE A"/>
    <property type="match status" value="1"/>
</dbReference>
<sequence length="270" mass="30046">MPKDVVHAWESGAQKAPVQIANSLEIIGRMGGDDKDEGIKPVQPEFAAIRDEGPLFQSDKLIKSKKRVADHGEVFTPPWLVEKMLDLVKGETERIDSRFLEPACGSGNFLVPILQRKLAAVEAKYGKSDFEKRNHALQALTCCYGIELLADNIAECRANMLDVFAEYLRLDEADELYRAASHVLSLNLVHGDAMTMKDASGGPILIVEWGYLGRGKFQRRDFRLDVLTGMASFREERSLFSHLGSHEIFKPAESYPPMTVRELAALDGVA</sequence>
<evidence type="ECO:0000256" key="4">
    <source>
        <dbReference type="ARBA" id="ARBA00022679"/>
    </source>
</evidence>
<dbReference type="EC" id="2.1.1.72" evidence="2"/>
<dbReference type="EMBL" id="JRVC01000041">
    <property type="protein sequence ID" value="KHS41592.1"/>
    <property type="molecule type" value="Genomic_DNA"/>
</dbReference>
<proteinExistence type="inferred from homology"/>